<dbReference type="GO" id="GO:0046872">
    <property type="term" value="F:metal ion binding"/>
    <property type="evidence" value="ECO:0007669"/>
    <property type="project" value="UniProtKB-UniRule"/>
</dbReference>
<dbReference type="RefSeq" id="WP_151128201.1">
    <property type="nucleotide sequence ID" value="NZ_VZQZ01000004.1"/>
</dbReference>
<evidence type="ECO:0000313" key="14">
    <source>
        <dbReference type="EMBL" id="KAB0665767.1"/>
    </source>
</evidence>
<dbReference type="Proteomes" id="UP000420562">
    <property type="component" value="Unassembled WGS sequence"/>
</dbReference>
<feature type="transmembrane region" description="Helical" evidence="13">
    <location>
        <begin position="320"/>
        <end position="342"/>
    </location>
</feature>
<evidence type="ECO:0000256" key="12">
    <source>
        <dbReference type="ARBA" id="ARBA00023136"/>
    </source>
</evidence>
<comment type="caution">
    <text evidence="14">The sequence shown here is derived from an EMBL/GenBank/DDBJ whole genome shotgun (WGS) entry which is preliminary data.</text>
</comment>
<evidence type="ECO:0000256" key="13">
    <source>
        <dbReference type="PIRNR" id="PIRNR006446"/>
    </source>
</evidence>
<feature type="transmembrane region" description="Helical" evidence="13">
    <location>
        <begin position="16"/>
        <end position="36"/>
    </location>
</feature>
<dbReference type="PANTHER" id="PTHR30365:SF0">
    <property type="entry name" value="CYTOCHROME BD-I UBIQUINOL OXIDASE SUBUNIT 1"/>
    <property type="match status" value="1"/>
</dbReference>
<feature type="transmembrane region" description="Helical" evidence="13">
    <location>
        <begin position="90"/>
        <end position="116"/>
    </location>
</feature>
<dbReference type="AlphaFoldDB" id="A0A7J4ZS32"/>
<feature type="transmembrane region" description="Helical" evidence="13">
    <location>
        <begin position="186"/>
        <end position="205"/>
    </location>
</feature>
<evidence type="ECO:0000256" key="5">
    <source>
        <dbReference type="ARBA" id="ARBA00022519"/>
    </source>
</evidence>
<feature type="transmembrane region" description="Helical" evidence="13">
    <location>
        <begin position="128"/>
        <end position="150"/>
    </location>
</feature>
<comment type="subcellular location">
    <subcellularLocation>
        <location evidence="1">Cell inner membrane</location>
        <topology evidence="1">Multi-pass membrane protein</topology>
    </subcellularLocation>
</comment>
<keyword evidence="15" id="KW-1185">Reference proteome</keyword>
<evidence type="ECO:0000256" key="6">
    <source>
        <dbReference type="ARBA" id="ARBA00022617"/>
    </source>
</evidence>
<dbReference type="GO" id="GO:0020037">
    <property type="term" value="F:heme binding"/>
    <property type="evidence" value="ECO:0007669"/>
    <property type="project" value="TreeGrafter"/>
</dbReference>
<accession>A0A7J4ZS32</accession>
<organism evidence="14 15">
    <name type="scientific">Oryzomonas japonica</name>
    <dbReference type="NCBI Taxonomy" id="2603858"/>
    <lineage>
        <taxon>Bacteria</taxon>
        <taxon>Pseudomonadati</taxon>
        <taxon>Thermodesulfobacteriota</taxon>
        <taxon>Desulfuromonadia</taxon>
        <taxon>Geobacterales</taxon>
        <taxon>Geobacteraceae</taxon>
        <taxon>Oryzomonas</taxon>
    </lineage>
</organism>
<feature type="transmembrane region" description="Helical" evidence="13">
    <location>
        <begin position="217"/>
        <end position="235"/>
    </location>
</feature>
<keyword evidence="12 13" id="KW-0472">Membrane</keyword>
<evidence type="ECO:0000256" key="1">
    <source>
        <dbReference type="ARBA" id="ARBA00004429"/>
    </source>
</evidence>
<comment type="similarity">
    <text evidence="2 13">Belongs to the cytochrome ubiquinol oxidase subunit 1 family.</text>
</comment>
<gene>
    <name evidence="14" type="ORF">F6V25_08615</name>
</gene>
<dbReference type="Pfam" id="PF01654">
    <property type="entry name" value="Cyt_bd_oxida_I"/>
    <property type="match status" value="1"/>
</dbReference>
<proteinExistence type="inferred from homology"/>
<feature type="transmembrane region" description="Helical" evidence="13">
    <location>
        <begin position="57"/>
        <end position="78"/>
    </location>
</feature>
<keyword evidence="9 13" id="KW-0249">Electron transport</keyword>
<keyword evidence="11 13" id="KW-0408">Iron</keyword>
<dbReference type="GO" id="GO:0070069">
    <property type="term" value="C:cytochrome complex"/>
    <property type="evidence" value="ECO:0007669"/>
    <property type="project" value="UniProtKB-UniRule"/>
</dbReference>
<dbReference type="GO" id="GO:0005886">
    <property type="term" value="C:plasma membrane"/>
    <property type="evidence" value="ECO:0007669"/>
    <property type="project" value="UniProtKB-SubCell"/>
</dbReference>
<dbReference type="GO" id="GO:0016682">
    <property type="term" value="F:oxidoreductase activity, acting on diphenols and related substances as donors, oxygen as acceptor"/>
    <property type="evidence" value="ECO:0007669"/>
    <property type="project" value="TreeGrafter"/>
</dbReference>
<keyword evidence="4 13" id="KW-1003">Cell membrane</keyword>
<feature type="transmembrane region" description="Helical" evidence="13">
    <location>
        <begin position="404"/>
        <end position="427"/>
    </location>
</feature>
<evidence type="ECO:0000256" key="3">
    <source>
        <dbReference type="ARBA" id="ARBA00022448"/>
    </source>
</evidence>
<dbReference type="EMBL" id="VZQZ01000004">
    <property type="protein sequence ID" value="KAB0665767.1"/>
    <property type="molecule type" value="Genomic_DNA"/>
</dbReference>
<keyword evidence="3 13" id="KW-0813">Transport</keyword>
<evidence type="ECO:0000256" key="4">
    <source>
        <dbReference type="ARBA" id="ARBA00022475"/>
    </source>
</evidence>
<keyword evidence="8 13" id="KW-0479">Metal-binding</keyword>
<evidence type="ECO:0000256" key="8">
    <source>
        <dbReference type="ARBA" id="ARBA00022723"/>
    </source>
</evidence>
<keyword evidence="6 13" id="KW-0349">Heme</keyword>
<sequence length="448" mass="50167">MDVLTLSQLQFAATGMFHWIFVPLTLGLSILTAWMETKYVTTGDEMWLRMTKFWGKLFLINFALGVVTGITMEFQFGMNWSEYSRYVGDIFGAPLAIEATFAFFLESVFIGVWIFGWNKVSKKAHLTAIWLASVATNISALIILLANAWMQKPVGYVLRNNRAEMENFLTVLLNPYGWIKFTHTLLSGYALAAFLIMGVSAWHLLRNNENDFFKRSFKLAAVWAFVASLGVALTGDFHAVEIAKTQPTKFAAMESQWETKRGVGMNLLILPNVAQECNSVEALCVPNALSMLAFHDPNAEIKGLKDFPKELRPMVTPTFLSFRLMVGLGSFMILASLVAIFLSRRQNLEQQRWFLTLMVFAIPAPYLAEQFGWLVAELGRQPWIVYGVLKTADAVSKSISTTQVALSLLGFTVLYGLLGAIDIFLLIKYAKKGPDKNISTIINVQGRA</sequence>
<evidence type="ECO:0000256" key="7">
    <source>
        <dbReference type="ARBA" id="ARBA00022692"/>
    </source>
</evidence>
<evidence type="ECO:0000313" key="15">
    <source>
        <dbReference type="Proteomes" id="UP000420562"/>
    </source>
</evidence>
<evidence type="ECO:0000256" key="10">
    <source>
        <dbReference type="ARBA" id="ARBA00022989"/>
    </source>
</evidence>
<keyword evidence="7 13" id="KW-0812">Transmembrane</keyword>
<protein>
    <submittedName>
        <fullName evidence="14">Cytochrome ubiquinol oxidase subunit I</fullName>
    </submittedName>
</protein>
<dbReference type="GO" id="GO:0019646">
    <property type="term" value="P:aerobic electron transport chain"/>
    <property type="evidence" value="ECO:0007669"/>
    <property type="project" value="InterPro"/>
</dbReference>
<reference evidence="14 15" key="1">
    <citation type="submission" date="2019-09" db="EMBL/GenBank/DDBJ databases">
        <title>Geobacter sp. Red96, a novel strain isolated from paddy soil.</title>
        <authorList>
            <person name="Xu Z."/>
            <person name="Masuda Y."/>
            <person name="Itoh H."/>
            <person name="Senoo K."/>
        </authorList>
    </citation>
    <scope>NUCLEOTIDE SEQUENCE [LARGE SCALE GENOMIC DNA]</scope>
    <source>
        <strain evidence="14 15">Red96</strain>
    </source>
</reference>
<keyword evidence="5" id="KW-0997">Cell inner membrane</keyword>
<dbReference type="PIRSF" id="PIRSF006446">
    <property type="entry name" value="Cyt_quinol_oxidase_1"/>
    <property type="match status" value="1"/>
</dbReference>
<feature type="transmembrane region" description="Helical" evidence="13">
    <location>
        <begin position="354"/>
        <end position="376"/>
    </location>
</feature>
<dbReference type="GO" id="GO:0009055">
    <property type="term" value="F:electron transfer activity"/>
    <property type="evidence" value="ECO:0007669"/>
    <property type="project" value="UniProtKB-UniRule"/>
</dbReference>
<dbReference type="InterPro" id="IPR002585">
    <property type="entry name" value="Cyt-d_ubiquinol_oxidase_su_1"/>
</dbReference>
<evidence type="ECO:0000256" key="9">
    <source>
        <dbReference type="ARBA" id="ARBA00022982"/>
    </source>
</evidence>
<evidence type="ECO:0000256" key="11">
    <source>
        <dbReference type="ARBA" id="ARBA00023004"/>
    </source>
</evidence>
<name>A0A7J4ZS32_9BACT</name>
<keyword evidence="10 13" id="KW-1133">Transmembrane helix</keyword>
<evidence type="ECO:0000256" key="2">
    <source>
        <dbReference type="ARBA" id="ARBA00009819"/>
    </source>
</evidence>
<dbReference type="PANTHER" id="PTHR30365">
    <property type="entry name" value="CYTOCHROME D UBIQUINOL OXIDASE"/>
    <property type="match status" value="1"/>
</dbReference>